<dbReference type="InterPro" id="IPR000719">
    <property type="entry name" value="Prot_kinase_dom"/>
</dbReference>
<feature type="region of interest" description="Disordered" evidence="5">
    <location>
        <begin position="269"/>
        <end position="346"/>
    </location>
</feature>
<dbReference type="SUPFAM" id="SSF56112">
    <property type="entry name" value="Protein kinase-like (PK-like)"/>
    <property type="match status" value="1"/>
</dbReference>
<dbReference type="InterPro" id="IPR008271">
    <property type="entry name" value="Ser/Thr_kinase_AS"/>
</dbReference>
<keyword evidence="3" id="KW-0418">Kinase</keyword>
<dbReference type="PANTHER" id="PTHR43289">
    <property type="entry name" value="MITOGEN-ACTIVATED PROTEIN KINASE KINASE KINASE 20-RELATED"/>
    <property type="match status" value="1"/>
</dbReference>
<comment type="caution">
    <text evidence="8">The sequence shown here is derived from an EMBL/GenBank/DDBJ whole genome shotgun (WGS) entry which is preliminary data.</text>
</comment>
<evidence type="ECO:0000313" key="9">
    <source>
        <dbReference type="Proteomes" id="UP000194761"/>
    </source>
</evidence>
<feature type="transmembrane region" description="Helical" evidence="6">
    <location>
        <begin position="360"/>
        <end position="382"/>
    </location>
</feature>
<feature type="compositionally biased region" description="Low complexity" evidence="5">
    <location>
        <begin position="276"/>
        <end position="290"/>
    </location>
</feature>
<accession>A0A243RTZ0</accession>
<name>A0A243RTZ0_9ACTN</name>
<dbReference type="PROSITE" id="PS50011">
    <property type="entry name" value="PROTEIN_KINASE_DOM"/>
    <property type="match status" value="1"/>
</dbReference>
<dbReference type="Proteomes" id="UP000194761">
    <property type="component" value="Unassembled WGS sequence"/>
</dbReference>
<keyword evidence="6" id="KW-0472">Membrane</keyword>
<dbReference type="AlphaFoldDB" id="A0A243RTZ0"/>
<sequence>MSRPVPLRPEDPRHLGRYRLINRLGAGGQGVVFLAESPERPRVAVKLLHARLLDDERVRRRLVGEVEAVRRVAPFCTAQVLDADLDGDRPYIVSELVDGVSLQEHIAAEGPRVDGSLDRIAVGTATALAAIHRAGVVHRDFKPGNVLLGMDGPRVIDFGISRMMDATITTGKIPFGTPAYMSPEQIKGESAGPPADMFSWALTVAYAATGRHAFSAGSYHEVLARILYGRPDLGPLDGPLREIVVSCLTAEPGDRPVAEEVLRRLYGNTAVSRPDGTPGTGPLPAPGSSTAELPVVGSSTAELPVTRDPASGSSTAELPVVGSSTGELPVTEDSTVQPRTPEGSTAELPAVRAPRGRRRWLLIAAAGVAITAAAAGGAAFWLRDDFSYRGTWLGVADHSTAERVFPVEVRFAEEAVSMRWGADLHCTARLSPAGVGAYRLEQVRGRQCYPGTVVFSRRGSDGLAFRVTRSGETEARYSGEMARSS</sequence>
<proteinExistence type="predicted"/>
<keyword evidence="4" id="KW-0067">ATP-binding</keyword>
<dbReference type="GO" id="GO:0004674">
    <property type="term" value="F:protein serine/threonine kinase activity"/>
    <property type="evidence" value="ECO:0007669"/>
    <property type="project" value="TreeGrafter"/>
</dbReference>
<dbReference type="Gene3D" id="1.10.510.10">
    <property type="entry name" value="Transferase(Phosphotransferase) domain 1"/>
    <property type="match status" value="1"/>
</dbReference>
<keyword evidence="2" id="KW-0547">Nucleotide-binding</keyword>
<gene>
    <name evidence="8" type="ORF">CA984_06860</name>
</gene>
<evidence type="ECO:0000256" key="3">
    <source>
        <dbReference type="ARBA" id="ARBA00022777"/>
    </source>
</evidence>
<evidence type="ECO:0000256" key="2">
    <source>
        <dbReference type="ARBA" id="ARBA00022741"/>
    </source>
</evidence>
<keyword evidence="6" id="KW-0812">Transmembrane</keyword>
<evidence type="ECO:0000313" key="8">
    <source>
        <dbReference type="EMBL" id="OUC98471.1"/>
    </source>
</evidence>
<evidence type="ECO:0000256" key="6">
    <source>
        <dbReference type="SAM" id="Phobius"/>
    </source>
</evidence>
<evidence type="ECO:0000256" key="4">
    <source>
        <dbReference type="ARBA" id="ARBA00022840"/>
    </source>
</evidence>
<feature type="compositionally biased region" description="Polar residues" evidence="5">
    <location>
        <begin position="311"/>
        <end position="338"/>
    </location>
</feature>
<evidence type="ECO:0000259" key="7">
    <source>
        <dbReference type="PROSITE" id="PS50011"/>
    </source>
</evidence>
<dbReference type="Gene3D" id="3.30.200.20">
    <property type="entry name" value="Phosphorylase Kinase, domain 1"/>
    <property type="match status" value="1"/>
</dbReference>
<feature type="domain" description="Protein kinase" evidence="7">
    <location>
        <begin position="18"/>
        <end position="271"/>
    </location>
</feature>
<dbReference type="PANTHER" id="PTHR43289:SF34">
    <property type="entry name" value="SERINE_THREONINE-PROTEIN KINASE YBDM-RELATED"/>
    <property type="match status" value="1"/>
</dbReference>
<protein>
    <recommendedName>
        <fullName evidence="7">Protein kinase domain-containing protein</fullName>
    </recommendedName>
</protein>
<dbReference type="CDD" id="cd14014">
    <property type="entry name" value="STKc_PknB_like"/>
    <property type="match status" value="1"/>
</dbReference>
<keyword evidence="1" id="KW-0808">Transferase</keyword>
<dbReference type="InterPro" id="IPR011009">
    <property type="entry name" value="Kinase-like_dom_sf"/>
</dbReference>
<keyword evidence="6" id="KW-1133">Transmembrane helix</keyword>
<dbReference type="Pfam" id="PF00069">
    <property type="entry name" value="Pkinase"/>
    <property type="match status" value="1"/>
</dbReference>
<keyword evidence="9" id="KW-1185">Reference proteome</keyword>
<evidence type="ECO:0000256" key="1">
    <source>
        <dbReference type="ARBA" id="ARBA00022679"/>
    </source>
</evidence>
<dbReference type="GO" id="GO:0005524">
    <property type="term" value="F:ATP binding"/>
    <property type="evidence" value="ECO:0007669"/>
    <property type="project" value="UniProtKB-KW"/>
</dbReference>
<dbReference type="PROSITE" id="PS00108">
    <property type="entry name" value="PROTEIN_KINASE_ST"/>
    <property type="match status" value="1"/>
</dbReference>
<dbReference type="EMBL" id="NGFP01000020">
    <property type="protein sequence ID" value="OUC98471.1"/>
    <property type="molecule type" value="Genomic_DNA"/>
</dbReference>
<dbReference type="RefSeq" id="WP_086569407.1">
    <property type="nucleotide sequence ID" value="NZ_NGFP01000020.1"/>
</dbReference>
<reference evidence="8 9" key="1">
    <citation type="submission" date="2017-05" db="EMBL/GenBank/DDBJ databases">
        <title>Biotechnological potential of actinobacteria isolated from South African environments.</title>
        <authorList>
            <person name="Le Roes-Hill M."/>
            <person name="Prins A."/>
            <person name="Durrell K.A."/>
        </authorList>
    </citation>
    <scope>NUCLEOTIDE SEQUENCE [LARGE SCALE GENOMIC DNA]</scope>
    <source>
        <strain evidence="8">M26</strain>
    </source>
</reference>
<organism evidence="8 9">
    <name type="scientific">Streptosporangium minutum</name>
    <dbReference type="NCBI Taxonomy" id="569862"/>
    <lineage>
        <taxon>Bacteria</taxon>
        <taxon>Bacillati</taxon>
        <taxon>Actinomycetota</taxon>
        <taxon>Actinomycetes</taxon>
        <taxon>Streptosporangiales</taxon>
        <taxon>Streptosporangiaceae</taxon>
        <taxon>Streptosporangium</taxon>
    </lineage>
</organism>
<evidence type="ECO:0000256" key="5">
    <source>
        <dbReference type="SAM" id="MobiDB-lite"/>
    </source>
</evidence>